<reference evidence="3 4" key="1">
    <citation type="submission" date="2016-04" db="EMBL/GenBank/DDBJ databases">
        <title>Genome analyses suggest a sexual origin of heterokaryosis in a supposedly ancient asexual fungus.</title>
        <authorList>
            <person name="Ropars J."/>
            <person name="Sedzielewska K."/>
            <person name="Noel J."/>
            <person name="Charron P."/>
            <person name="Farinelli L."/>
            <person name="Marton T."/>
            <person name="Kruger M."/>
            <person name="Pelin A."/>
            <person name="Brachmann A."/>
            <person name="Corradi N."/>
        </authorList>
    </citation>
    <scope>NUCLEOTIDE SEQUENCE [LARGE SCALE GENOMIC DNA]</scope>
    <source>
        <strain evidence="3 4">C2</strain>
    </source>
</reference>
<name>A0A2N1NAH6_9GLOM</name>
<dbReference type="PROSITE" id="PS51886">
    <property type="entry name" value="TLDC"/>
    <property type="match status" value="1"/>
</dbReference>
<dbReference type="SUPFAM" id="SSF54695">
    <property type="entry name" value="POZ domain"/>
    <property type="match status" value="1"/>
</dbReference>
<dbReference type="AlphaFoldDB" id="A0A2N1NAH6"/>
<evidence type="ECO:0000259" key="1">
    <source>
        <dbReference type="PROSITE" id="PS50097"/>
    </source>
</evidence>
<dbReference type="VEuPathDB" id="FungiDB:RhiirFUN_007142"/>
<evidence type="ECO:0008006" key="5">
    <source>
        <dbReference type="Google" id="ProtNLM"/>
    </source>
</evidence>
<dbReference type="PANTHER" id="PTHR24410:SF23">
    <property type="entry name" value="BTB DOMAIN-CONTAINING PROTEIN-RELATED"/>
    <property type="match status" value="1"/>
</dbReference>
<evidence type="ECO:0000313" key="4">
    <source>
        <dbReference type="Proteomes" id="UP000233469"/>
    </source>
</evidence>
<comment type="caution">
    <text evidence="3">The sequence shown here is derived from an EMBL/GenBank/DDBJ whole genome shotgun (WGS) entry which is preliminary data.</text>
</comment>
<dbReference type="SMART" id="SM00225">
    <property type="entry name" value="BTB"/>
    <property type="match status" value="1"/>
</dbReference>
<protein>
    <recommendedName>
        <fullName evidence="5">Serine-enriched protein</fullName>
    </recommendedName>
</protein>
<dbReference type="CDD" id="cd18186">
    <property type="entry name" value="BTB_POZ_ZBTB_KLHL-like"/>
    <property type="match status" value="1"/>
</dbReference>
<dbReference type="VEuPathDB" id="FungiDB:RhiirA1_425039"/>
<dbReference type="PROSITE" id="PS50097">
    <property type="entry name" value="BTB"/>
    <property type="match status" value="1"/>
</dbReference>
<dbReference type="Pfam" id="PF07534">
    <property type="entry name" value="TLD"/>
    <property type="match status" value="1"/>
</dbReference>
<dbReference type="Proteomes" id="UP000233469">
    <property type="component" value="Unassembled WGS sequence"/>
</dbReference>
<reference evidence="3 4" key="2">
    <citation type="submission" date="2017-10" db="EMBL/GenBank/DDBJ databases">
        <title>Extensive intraspecific genome diversity in a model arbuscular mycorrhizal fungus.</title>
        <authorList>
            <person name="Chen E.C.H."/>
            <person name="Morin E."/>
            <person name="Baudet D."/>
            <person name="Noel J."/>
            <person name="Ndikumana S."/>
            <person name="Charron P."/>
            <person name="St-Onge C."/>
            <person name="Giorgi J."/>
            <person name="Grigoriev I.V."/>
            <person name="Roux C."/>
            <person name="Martin F.M."/>
            <person name="Corradi N."/>
        </authorList>
    </citation>
    <scope>NUCLEOTIDE SEQUENCE [LARGE SCALE GENOMIC DNA]</scope>
    <source>
        <strain evidence="3 4">C2</strain>
    </source>
</reference>
<dbReference type="InterPro" id="IPR011333">
    <property type="entry name" value="SKP1/BTB/POZ_sf"/>
</dbReference>
<dbReference type="Gene3D" id="3.30.710.10">
    <property type="entry name" value="Potassium Channel Kv1.1, Chain A"/>
    <property type="match status" value="1"/>
</dbReference>
<proteinExistence type="predicted"/>
<dbReference type="InterPro" id="IPR000210">
    <property type="entry name" value="BTB/POZ_dom"/>
</dbReference>
<gene>
    <name evidence="3" type="ORF">RhiirC2_849567</name>
</gene>
<accession>A0A2N1NAH6</accession>
<dbReference type="Pfam" id="PF00651">
    <property type="entry name" value="BTB"/>
    <property type="match status" value="1"/>
</dbReference>
<organism evidence="3 4">
    <name type="scientific">Rhizophagus irregularis</name>
    <dbReference type="NCBI Taxonomy" id="588596"/>
    <lineage>
        <taxon>Eukaryota</taxon>
        <taxon>Fungi</taxon>
        <taxon>Fungi incertae sedis</taxon>
        <taxon>Mucoromycota</taxon>
        <taxon>Glomeromycotina</taxon>
        <taxon>Glomeromycetes</taxon>
        <taxon>Glomerales</taxon>
        <taxon>Glomeraceae</taxon>
        <taxon>Rhizophagus</taxon>
    </lineage>
</organism>
<feature type="domain" description="TLDc" evidence="2">
    <location>
        <begin position="298"/>
        <end position="464"/>
    </location>
</feature>
<evidence type="ECO:0000313" key="3">
    <source>
        <dbReference type="EMBL" id="PKK70878.1"/>
    </source>
</evidence>
<dbReference type="EMBL" id="LLXL01000570">
    <property type="protein sequence ID" value="PKK70878.1"/>
    <property type="molecule type" value="Genomic_DNA"/>
</dbReference>
<evidence type="ECO:0000259" key="2">
    <source>
        <dbReference type="PROSITE" id="PS51886"/>
    </source>
</evidence>
<dbReference type="InterPro" id="IPR006571">
    <property type="entry name" value="TLDc_dom"/>
</dbReference>
<dbReference type="PANTHER" id="PTHR24410">
    <property type="entry name" value="HL07962P-RELATED"/>
    <property type="match status" value="1"/>
</dbReference>
<dbReference type="VEuPathDB" id="FungiDB:FUN_004980"/>
<dbReference type="InterPro" id="IPR051481">
    <property type="entry name" value="BTB-POZ/Galectin-3-binding"/>
</dbReference>
<sequence>MSCQTLSNKFLEDINNLYDITDDYNVKIQVGKDSEMEIFQAHSVILRARSKYFHSAFSSNLVKKEGDFYIFKKPNVTSIVFKIILKYIYTGTILGNIENNIIELLLVANEMELYELVEYLQQCIINFNNDWIELNGVKLYDFISHHKDVFPKLQELCNNIMSQKPKLLIDSNEFWGLDDEALLSMIQLDYLEMKEVEIWDNLIKRGIAKNSTLNSDMKTWSVKEYDILKETISKFIQHIRFFQMTSQEYYCKVRPLSKLLPKELEEDLLSHYIVPEYKLATKVLPPRKTQNDKIFDSTILTRKYFNIISYWIDNGQEKLPKFTESVRYKYNLLLRGSRDGFEPKDFNSKCNNKGATIVIIKLKDSNKIIGGYNPIIWSKNGRYHYSDKSFIFSFYLDTLDLNTIVLSRVVDCNHAIMDSDQNNHGFGWGDLFIFRKSCKLTHYSAKILDSDHFVIDDYEVLQVIEK</sequence>
<feature type="domain" description="BTB" evidence="1">
    <location>
        <begin position="24"/>
        <end position="93"/>
    </location>
</feature>